<organism evidence="11 12">
    <name type="scientific">Cyphellophora attinorum</name>
    <dbReference type="NCBI Taxonomy" id="1664694"/>
    <lineage>
        <taxon>Eukaryota</taxon>
        <taxon>Fungi</taxon>
        <taxon>Dikarya</taxon>
        <taxon>Ascomycota</taxon>
        <taxon>Pezizomycotina</taxon>
        <taxon>Eurotiomycetes</taxon>
        <taxon>Chaetothyriomycetidae</taxon>
        <taxon>Chaetothyriales</taxon>
        <taxon>Cyphellophoraceae</taxon>
        <taxon>Cyphellophora</taxon>
    </lineage>
</organism>
<keyword evidence="10" id="KW-1133">Transmembrane helix</keyword>
<comment type="cofactor">
    <cofactor evidence="1 8">
        <name>heme</name>
        <dbReference type="ChEBI" id="CHEBI:30413"/>
    </cofactor>
</comment>
<dbReference type="GO" id="GO:0005506">
    <property type="term" value="F:iron ion binding"/>
    <property type="evidence" value="ECO:0007669"/>
    <property type="project" value="InterPro"/>
</dbReference>
<reference evidence="11 12" key="1">
    <citation type="submission" date="2015-06" db="EMBL/GenBank/DDBJ databases">
        <title>Draft genome of the ant-associated black yeast Phialophora attae CBS 131958.</title>
        <authorList>
            <person name="Moreno L.F."/>
            <person name="Stielow B.J."/>
            <person name="de Hoog S."/>
            <person name="Vicente V.A."/>
            <person name="Weiss V.A."/>
            <person name="de Vries M."/>
            <person name="Cruz L.M."/>
            <person name="Souza E.M."/>
        </authorList>
    </citation>
    <scope>NUCLEOTIDE SEQUENCE [LARGE SCALE GENOMIC DNA]</scope>
    <source>
        <strain evidence="11 12">CBS 131958</strain>
    </source>
</reference>
<evidence type="ECO:0000256" key="1">
    <source>
        <dbReference type="ARBA" id="ARBA00001971"/>
    </source>
</evidence>
<evidence type="ECO:0000256" key="4">
    <source>
        <dbReference type="ARBA" id="ARBA00022723"/>
    </source>
</evidence>
<keyword evidence="7 9" id="KW-0503">Monooxygenase</keyword>
<evidence type="ECO:0000256" key="10">
    <source>
        <dbReference type="SAM" id="Phobius"/>
    </source>
</evidence>
<evidence type="ECO:0000256" key="3">
    <source>
        <dbReference type="ARBA" id="ARBA00022617"/>
    </source>
</evidence>
<dbReference type="AlphaFoldDB" id="A0A0N1H359"/>
<dbReference type="GO" id="GO:0020037">
    <property type="term" value="F:heme binding"/>
    <property type="evidence" value="ECO:0007669"/>
    <property type="project" value="InterPro"/>
</dbReference>
<dbReference type="OrthoDB" id="1470350at2759"/>
<keyword evidence="10" id="KW-0472">Membrane</keyword>
<name>A0A0N1H359_9EURO</name>
<dbReference type="PRINTS" id="PR00463">
    <property type="entry name" value="EP450I"/>
</dbReference>
<dbReference type="InterPro" id="IPR001128">
    <property type="entry name" value="Cyt_P450"/>
</dbReference>
<gene>
    <name evidence="11" type="ORF">AB675_5109</name>
</gene>
<evidence type="ECO:0000256" key="2">
    <source>
        <dbReference type="ARBA" id="ARBA00010617"/>
    </source>
</evidence>
<keyword evidence="12" id="KW-1185">Reference proteome</keyword>
<dbReference type="Proteomes" id="UP000038010">
    <property type="component" value="Unassembled WGS sequence"/>
</dbReference>
<evidence type="ECO:0000313" key="12">
    <source>
        <dbReference type="Proteomes" id="UP000038010"/>
    </source>
</evidence>
<feature type="transmembrane region" description="Helical" evidence="10">
    <location>
        <begin position="12"/>
        <end position="35"/>
    </location>
</feature>
<dbReference type="Gene3D" id="1.10.630.10">
    <property type="entry name" value="Cytochrome P450"/>
    <property type="match status" value="1"/>
</dbReference>
<dbReference type="InterPro" id="IPR002401">
    <property type="entry name" value="Cyt_P450_E_grp-I"/>
</dbReference>
<dbReference type="PRINTS" id="PR00385">
    <property type="entry name" value="P450"/>
</dbReference>
<dbReference type="GO" id="GO:0004497">
    <property type="term" value="F:monooxygenase activity"/>
    <property type="evidence" value="ECO:0007669"/>
    <property type="project" value="UniProtKB-KW"/>
</dbReference>
<dbReference type="InterPro" id="IPR036396">
    <property type="entry name" value="Cyt_P450_sf"/>
</dbReference>
<dbReference type="VEuPathDB" id="FungiDB:AB675_5109"/>
<keyword evidence="3 8" id="KW-0349">Heme</keyword>
<dbReference type="InterPro" id="IPR017972">
    <property type="entry name" value="Cyt_P450_CS"/>
</dbReference>
<keyword evidence="10" id="KW-0812">Transmembrane</keyword>
<dbReference type="STRING" id="1664694.A0A0N1H359"/>
<evidence type="ECO:0000313" key="11">
    <source>
        <dbReference type="EMBL" id="KPI39335.1"/>
    </source>
</evidence>
<dbReference type="GO" id="GO:0016705">
    <property type="term" value="F:oxidoreductase activity, acting on paired donors, with incorporation or reduction of molecular oxygen"/>
    <property type="evidence" value="ECO:0007669"/>
    <property type="project" value="InterPro"/>
</dbReference>
<accession>A0A0N1H359</accession>
<dbReference type="RefSeq" id="XP_017999298.1">
    <property type="nucleotide sequence ID" value="XM_018145295.1"/>
</dbReference>
<dbReference type="GeneID" id="28737175"/>
<keyword evidence="5 9" id="KW-0560">Oxidoreductase</keyword>
<feature type="binding site" description="axial binding residue" evidence="8">
    <location>
        <position position="454"/>
    </location>
    <ligand>
        <name>heme</name>
        <dbReference type="ChEBI" id="CHEBI:30413"/>
    </ligand>
    <ligandPart>
        <name>Fe</name>
        <dbReference type="ChEBI" id="CHEBI:18248"/>
    </ligandPart>
</feature>
<evidence type="ECO:0000256" key="7">
    <source>
        <dbReference type="ARBA" id="ARBA00023033"/>
    </source>
</evidence>
<sequence length="515" mass="59075">MGVVSASFLGSLTVYQTAQLLLAAFTIIYLIRWSYTAVYNLYFHPLAAFPGPSHWIIFPILRQIDIIRGVREHKTRQWHERYGEVVRCGSDMLTFTHPDAWKDIYGHGHAELPKFLGTNQNGVESIINARSAQTHFRHRRAMLPAFSDKALGEQMGIMNRYIDLLMTRISEAASDKEGTTDIDRLYNFTTFDLIGDLAFGEDMGGLSNGESTPWLKRIKTVIRMLPVGLLMSQFFPFLQPLLRRTLRKSGNEHRAMVEAMVRKRIGNAEFEHRGDFMDQMMRNRGKEGVDLTDEEHAANADIMMIAGTETTATLLSFATYMLLTHPEKLDRVREEVRAAFESREEMTFASVSKRLPYLLACLQETFRLYPPVPIIMFRETLEGQMTSIAGHLVPGKIKVGVPQLAANTTTANFHDPHSWTPERWLPSATTDPKSVYFNDRREAVRPFSIGPRNCIGQNLAYHEMRLIMARLMWEFDLELDGKSEGWTEGMKVRVFWDKEGLWVRVREREGMKGEQ</sequence>
<evidence type="ECO:0000256" key="9">
    <source>
        <dbReference type="RuleBase" id="RU000461"/>
    </source>
</evidence>
<proteinExistence type="inferred from homology"/>
<dbReference type="PANTHER" id="PTHR24305:SF230">
    <property type="entry name" value="P450, PUTATIVE (EUROFUNG)-RELATED"/>
    <property type="match status" value="1"/>
</dbReference>
<comment type="caution">
    <text evidence="11">The sequence shown here is derived from an EMBL/GenBank/DDBJ whole genome shotgun (WGS) entry which is preliminary data.</text>
</comment>
<keyword evidence="6 8" id="KW-0408">Iron</keyword>
<dbReference type="InterPro" id="IPR050121">
    <property type="entry name" value="Cytochrome_P450_monoxygenase"/>
</dbReference>
<keyword evidence="4 8" id="KW-0479">Metal-binding</keyword>
<dbReference type="PROSITE" id="PS00086">
    <property type="entry name" value="CYTOCHROME_P450"/>
    <property type="match status" value="1"/>
</dbReference>
<protein>
    <submittedName>
        <fullName evidence="11">Isotrichodermin C-15 hydroxylase</fullName>
    </submittedName>
</protein>
<dbReference type="PANTHER" id="PTHR24305">
    <property type="entry name" value="CYTOCHROME P450"/>
    <property type="match status" value="1"/>
</dbReference>
<evidence type="ECO:0000256" key="6">
    <source>
        <dbReference type="ARBA" id="ARBA00023004"/>
    </source>
</evidence>
<feature type="transmembrane region" description="Helical" evidence="10">
    <location>
        <begin position="41"/>
        <end position="61"/>
    </location>
</feature>
<dbReference type="CDD" id="cd11058">
    <property type="entry name" value="CYP60B-like"/>
    <property type="match status" value="1"/>
</dbReference>
<comment type="similarity">
    <text evidence="2 9">Belongs to the cytochrome P450 family.</text>
</comment>
<dbReference type="Pfam" id="PF00067">
    <property type="entry name" value="p450"/>
    <property type="match status" value="1"/>
</dbReference>
<evidence type="ECO:0000256" key="8">
    <source>
        <dbReference type="PIRSR" id="PIRSR602401-1"/>
    </source>
</evidence>
<evidence type="ECO:0000256" key="5">
    <source>
        <dbReference type="ARBA" id="ARBA00023002"/>
    </source>
</evidence>
<dbReference type="EMBL" id="LFJN01000015">
    <property type="protein sequence ID" value="KPI39335.1"/>
    <property type="molecule type" value="Genomic_DNA"/>
</dbReference>
<dbReference type="SUPFAM" id="SSF48264">
    <property type="entry name" value="Cytochrome P450"/>
    <property type="match status" value="1"/>
</dbReference>